<accession>A0A087T9Q8</accession>
<dbReference type="AlphaFoldDB" id="A0A087T9Q8"/>
<dbReference type="InterPro" id="IPR001680">
    <property type="entry name" value="WD40_rpt"/>
</dbReference>
<evidence type="ECO:0000313" key="12">
    <source>
        <dbReference type="EMBL" id="KFM61847.1"/>
    </source>
</evidence>
<name>A0A087T9Q8_STEMI</name>
<dbReference type="Proteomes" id="UP000054359">
    <property type="component" value="Unassembled WGS sequence"/>
</dbReference>
<dbReference type="GO" id="GO:0005874">
    <property type="term" value="C:microtubule"/>
    <property type="evidence" value="ECO:0007669"/>
    <property type="project" value="UniProtKB-KW"/>
</dbReference>
<dbReference type="OMA" id="ACKWWDI"/>
<evidence type="ECO:0000256" key="5">
    <source>
        <dbReference type="ARBA" id="ARBA00022701"/>
    </source>
</evidence>
<dbReference type="GO" id="GO:0045503">
    <property type="term" value="F:dynein light chain binding"/>
    <property type="evidence" value="ECO:0007669"/>
    <property type="project" value="TreeGrafter"/>
</dbReference>
<reference evidence="12 13" key="1">
    <citation type="submission" date="2013-11" db="EMBL/GenBank/DDBJ databases">
        <title>Genome sequencing of Stegodyphus mimosarum.</title>
        <authorList>
            <person name="Bechsgaard J."/>
        </authorList>
    </citation>
    <scope>NUCLEOTIDE SEQUENCE [LARGE SCALE GENOMIC DNA]</scope>
</reference>
<feature type="non-terminal residue" evidence="12">
    <location>
        <position position="587"/>
    </location>
</feature>
<evidence type="ECO:0000256" key="1">
    <source>
        <dbReference type="ARBA" id="ARBA00004430"/>
    </source>
</evidence>
<dbReference type="GO" id="GO:0036157">
    <property type="term" value="C:outer dynein arm"/>
    <property type="evidence" value="ECO:0007669"/>
    <property type="project" value="TreeGrafter"/>
</dbReference>
<sequence>MKRKDFGKPCMFTDVGPNIIIDIDPDPELRKEFQLLRSMNREIDNSAKMAAHEVNTLSYPTENRGICHTEGGWPAGVDTTDEESTTRFRKKVDKDKSYVNTVKSLADFVESYIMENNSVDIYEEYFEGERIKKEKEAPFKTLNIFRDISAKRRSVMDISWSADQSKFAAAYAFVGMDDYPVDVVTDSYVWNIEDYLTPYCVLKADVTLNCIEYSPYDTNVVLGGYSNGQIALWDLRTGGYPQQLSPVHVSHTQKVSGLKWLRTWNSTDFFTASTDGKVMSWSTKNLSFPTSELILDPTESKITNLGAKYTVSCVEYDPTLRDKFMLGTEQGAILSFNRKCNSKEDCLIAKYDTSSGPLLSLERNAFFPHMFASCDAWNVNVWTEGATDTPILSLKSEDGYFTDLSWSPARASLLYLSKTNGKLEIWDIPGKYSQPISNLQLEKEPLFCVCTDEQGYRLICGSVSGHIHLMEVPDYFKTISNIEMNLVEASVKAGGESTQASSCVERETSVSSITNDDDSDSLESTFSQIFYMLSWNELLIFIPECSYLTPTSEELYRRGDSEMMSDSLSVKDGCLPLEISVREDLRL</sequence>
<protein>
    <submittedName>
        <fullName evidence="12">Dynein intermediate chain 3, ciliary</fullName>
    </submittedName>
</protein>
<evidence type="ECO:0000256" key="7">
    <source>
        <dbReference type="ARBA" id="ARBA00023017"/>
    </source>
</evidence>
<evidence type="ECO:0000256" key="3">
    <source>
        <dbReference type="ARBA" id="ARBA00022490"/>
    </source>
</evidence>
<dbReference type="Gene3D" id="2.130.10.10">
    <property type="entry name" value="YVTN repeat-like/Quinoprotein amine dehydrogenase"/>
    <property type="match status" value="2"/>
</dbReference>
<evidence type="ECO:0000256" key="6">
    <source>
        <dbReference type="ARBA" id="ARBA00022737"/>
    </source>
</evidence>
<dbReference type="PANTHER" id="PTHR12442">
    <property type="entry name" value="DYNEIN INTERMEDIATE CHAIN"/>
    <property type="match status" value="1"/>
</dbReference>
<keyword evidence="6" id="KW-0677">Repeat</keyword>
<dbReference type="EMBL" id="KK114187">
    <property type="protein sequence ID" value="KFM61847.1"/>
    <property type="molecule type" value="Genomic_DNA"/>
</dbReference>
<keyword evidence="8" id="KW-0969">Cilium</keyword>
<dbReference type="PANTHER" id="PTHR12442:SF7">
    <property type="entry name" value="DYNEIN AXONEMAL INTERMEDIATE CHAIN 2"/>
    <property type="match status" value="1"/>
</dbReference>
<keyword evidence="10" id="KW-0206">Cytoskeleton</keyword>
<keyword evidence="3" id="KW-0963">Cytoplasm</keyword>
<dbReference type="OrthoDB" id="366230at2759"/>
<evidence type="ECO:0000256" key="8">
    <source>
        <dbReference type="ARBA" id="ARBA00023069"/>
    </source>
</evidence>
<proteinExistence type="inferred from homology"/>
<dbReference type="GO" id="GO:0036158">
    <property type="term" value="P:outer dynein arm assembly"/>
    <property type="evidence" value="ECO:0007669"/>
    <property type="project" value="TreeGrafter"/>
</dbReference>
<evidence type="ECO:0000256" key="2">
    <source>
        <dbReference type="ARBA" id="ARBA00011059"/>
    </source>
</evidence>
<dbReference type="GO" id="GO:0003341">
    <property type="term" value="P:cilium movement"/>
    <property type="evidence" value="ECO:0007669"/>
    <property type="project" value="TreeGrafter"/>
</dbReference>
<gene>
    <name evidence="12" type="ORF">X975_19346</name>
</gene>
<comment type="subcellular location">
    <subcellularLocation>
        <location evidence="1">Cytoplasm</location>
        <location evidence="1">Cytoskeleton</location>
        <location evidence="1">Cilium axoneme</location>
    </subcellularLocation>
</comment>
<dbReference type="STRING" id="407821.A0A087T9Q8"/>
<dbReference type="InterPro" id="IPR050687">
    <property type="entry name" value="Dynein_IC"/>
</dbReference>
<evidence type="ECO:0000256" key="10">
    <source>
        <dbReference type="ARBA" id="ARBA00023212"/>
    </source>
</evidence>
<keyword evidence="5" id="KW-0493">Microtubule</keyword>
<comment type="similarity">
    <text evidence="2">Belongs to the dynein intermediate chain family.</text>
</comment>
<dbReference type="SMART" id="SM00320">
    <property type="entry name" value="WD40"/>
    <property type="match status" value="5"/>
</dbReference>
<evidence type="ECO:0000256" key="4">
    <source>
        <dbReference type="ARBA" id="ARBA00022574"/>
    </source>
</evidence>
<organism evidence="12 13">
    <name type="scientific">Stegodyphus mimosarum</name>
    <name type="common">African social velvet spider</name>
    <dbReference type="NCBI Taxonomy" id="407821"/>
    <lineage>
        <taxon>Eukaryota</taxon>
        <taxon>Metazoa</taxon>
        <taxon>Ecdysozoa</taxon>
        <taxon>Arthropoda</taxon>
        <taxon>Chelicerata</taxon>
        <taxon>Arachnida</taxon>
        <taxon>Araneae</taxon>
        <taxon>Araneomorphae</taxon>
        <taxon>Entelegynae</taxon>
        <taxon>Eresoidea</taxon>
        <taxon>Eresidae</taxon>
        <taxon>Stegodyphus</taxon>
    </lineage>
</organism>
<keyword evidence="13" id="KW-1185">Reference proteome</keyword>
<dbReference type="GO" id="GO:0045504">
    <property type="term" value="F:dynein heavy chain binding"/>
    <property type="evidence" value="ECO:0007669"/>
    <property type="project" value="TreeGrafter"/>
</dbReference>
<keyword evidence="7" id="KW-0243">Dynein</keyword>
<keyword evidence="11" id="KW-0966">Cell projection</keyword>
<keyword evidence="4" id="KW-0853">WD repeat</keyword>
<evidence type="ECO:0000256" key="9">
    <source>
        <dbReference type="ARBA" id="ARBA00023175"/>
    </source>
</evidence>
<keyword evidence="9" id="KW-0505">Motor protein</keyword>
<evidence type="ECO:0000256" key="11">
    <source>
        <dbReference type="ARBA" id="ARBA00023273"/>
    </source>
</evidence>
<dbReference type="InterPro" id="IPR036322">
    <property type="entry name" value="WD40_repeat_dom_sf"/>
</dbReference>
<dbReference type="InterPro" id="IPR015943">
    <property type="entry name" value="WD40/YVTN_repeat-like_dom_sf"/>
</dbReference>
<dbReference type="SUPFAM" id="SSF50978">
    <property type="entry name" value="WD40 repeat-like"/>
    <property type="match status" value="1"/>
</dbReference>
<evidence type="ECO:0000313" key="13">
    <source>
        <dbReference type="Proteomes" id="UP000054359"/>
    </source>
</evidence>